<accession>A0AAD9HS73</accession>
<protein>
    <submittedName>
        <fullName evidence="1">Uncharacterized protein</fullName>
    </submittedName>
</protein>
<comment type="caution">
    <text evidence="1">The sequence shown here is derived from an EMBL/GenBank/DDBJ whole genome shotgun (WGS) entry which is preliminary data.</text>
</comment>
<dbReference type="EMBL" id="MU842815">
    <property type="protein sequence ID" value="KAK2034355.1"/>
    <property type="molecule type" value="Genomic_DNA"/>
</dbReference>
<evidence type="ECO:0000313" key="1">
    <source>
        <dbReference type="EMBL" id="KAK2034355.1"/>
    </source>
</evidence>
<name>A0AAD9HS73_9PEZI</name>
<reference evidence="1" key="1">
    <citation type="submission" date="2021-06" db="EMBL/GenBank/DDBJ databases">
        <title>Comparative genomics, transcriptomics and evolutionary studies reveal genomic signatures of adaptation to plant cell wall in hemibiotrophic fungi.</title>
        <authorList>
            <consortium name="DOE Joint Genome Institute"/>
            <person name="Baroncelli R."/>
            <person name="Diaz J.F."/>
            <person name="Benocci T."/>
            <person name="Peng M."/>
            <person name="Battaglia E."/>
            <person name="Haridas S."/>
            <person name="Andreopoulos W."/>
            <person name="Labutti K."/>
            <person name="Pangilinan J."/>
            <person name="Floch G.L."/>
            <person name="Makela M.R."/>
            <person name="Henrissat B."/>
            <person name="Grigoriev I.V."/>
            <person name="Crouch J.A."/>
            <person name="De Vries R.P."/>
            <person name="Sukno S.A."/>
            <person name="Thon M.R."/>
        </authorList>
    </citation>
    <scope>NUCLEOTIDE SEQUENCE</scope>
    <source>
        <strain evidence="1">MAFF235873</strain>
    </source>
</reference>
<organism evidence="1 2">
    <name type="scientific">Colletotrichum zoysiae</name>
    <dbReference type="NCBI Taxonomy" id="1216348"/>
    <lineage>
        <taxon>Eukaryota</taxon>
        <taxon>Fungi</taxon>
        <taxon>Dikarya</taxon>
        <taxon>Ascomycota</taxon>
        <taxon>Pezizomycotina</taxon>
        <taxon>Sordariomycetes</taxon>
        <taxon>Hypocreomycetidae</taxon>
        <taxon>Glomerellales</taxon>
        <taxon>Glomerellaceae</taxon>
        <taxon>Colletotrichum</taxon>
        <taxon>Colletotrichum graminicola species complex</taxon>
    </lineage>
</organism>
<gene>
    <name evidence="1" type="ORF">LX32DRAFT_420715</name>
</gene>
<dbReference type="Proteomes" id="UP001232148">
    <property type="component" value="Unassembled WGS sequence"/>
</dbReference>
<keyword evidence="2" id="KW-1185">Reference proteome</keyword>
<evidence type="ECO:0000313" key="2">
    <source>
        <dbReference type="Proteomes" id="UP001232148"/>
    </source>
</evidence>
<sequence length="92" mass="10077">MALPSPSSPLRPGRPHRVLLHLMFGGRRLAHNQPNVARNQVFAWNLHVSIVRSSAAATNLFLSPLLISHVRRSMGGLLAKSLAFWTASDGED</sequence>
<dbReference type="AlphaFoldDB" id="A0AAD9HS73"/>
<proteinExistence type="predicted"/>